<evidence type="ECO:0000256" key="1">
    <source>
        <dbReference type="SAM" id="Coils"/>
    </source>
</evidence>
<feature type="coiled-coil region" evidence="1">
    <location>
        <begin position="30"/>
        <end position="64"/>
    </location>
</feature>
<accession>A0ABZ2SUU4</accession>
<feature type="transmembrane region" description="Helical" evidence="2">
    <location>
        <begin position="6"/>
        <end position="28"/>
    </location>
</feature>
<evidence type="ECO:0000313" key="3">
    <source>
        <dbReference type="EMBL" id="WYJ79515.1"/>
    </source>
</evidence>
<sequence>MEALTVAEWIAIVSLAFTLIFGIAKFYAMFTKMDHTLSELNETIKELKKNQTESSNRLSIIEEQIRSIFKQIGKGRK</sequence>
<dbReference type="EMBL" id="CP147250">
    <property type="protein sequence ID" value="WYJ79515.1"/>
    <property type="molecule type" value="Genomic_DNA"/>
</dbReference>
<dbReference type="RefSeq" id="WP_206859246.1">
    <property type="nucleotide sequence ID" value="NZ_CP147250.1"/>
</dbReference>
<evidence type="ECO:0000256" key="2">
    <source>
        <dbReference type="SAM" id="Phobius"/>
    </source>
</evidence>
<gene>
    <name evidence="3" type="ORF">DOK79_001055</name>
</gene>
<organism evidence="3 4">
    <name type="scientific">Candidatus Enterococcus mangumiae</name>
    <dbReference type="NCBI Taxonomy" id="2230878"/>
    <lineage>
        <taxon>Bacteria</taxon>
        <taxon>Bacillati</taxon>
        <taxon>Bacillota</taxon>
        <taxon>Bacilli</taxon>
        <taxon>Lactobacillales</taxon>
        <taxon>Enterococcaceae</taxon>
        <taxon>Enterococcus</taxon>
    </lineage>
</organism>
<keyword evidence="2" id="KW-0812">Transmembrane</keyword>
<keyword evidence="4" id="KW-1185">Reference proteome</keyword>
<evidence type="ECO:0000313" key="4">
    <source>
        <dbReference type="Proteomes" id="UP000664360"/>
    </source>
</evidence>
<reference evidence="3 4" key="1">
    <citation type="submission" date="2021-03" db="EMBL/GenBank/DDBJ databases">
        <authorList>
            <person name="Gilmore M.S."/>
            <person name="Schwartzman J."/>
            <person name="Van Tyne D."/>
            <person name="Martin M."/>
            <person name="Earl A.M."/>
            <person name="Manson A.L."/>
            <person name="Straub T."/>
            <person name="Salamzade R."/>
            <person name="Saavedra J."/>
            <person name="Lebreton F."/>
            <person name="Prichula J."/>
            <person name="Schaufler K."/>
            <person name="Gaca A."/>
            <person name="Sgardioli B."/>
            <person name="Wagenaar J."/>
            <person name="Strong T."/>
        </authorList>
    </citation>
    <scope>NUCLEOTIDE SEQUENCE [LARGE SCALE GENOMIC DNA]</scope>
    <source>
        <strain evidence="3 4">DIV1094</strain>
    </source>
</reference>
<reference evidence="3 4" key="2">
    <citation type="submission" date="2024-03" db="EMBL/GenBank/DDBJ databases">
        <title>The Genome Sequence of Enterococcus sp. DIV1094.</title>
        <authorList>
            <consortium name="The Broad Institute Genomics Platform"/>
            <consortium name="The Broad Institute Microbial Omics Core"/>
            <consortium name="The Broad Institute Genomic Center for Infectious Diseases"/>
            <person name="Earl A."/>
            <person name="Manson A."/>
            <person name="Gilmore M."/>
            <person name="Schwartman J."/>
            <person name="Shea T."/>
            <person name="Abouelleil A."/>
            <person name="Cao P."/>
            <person name="Chapman S."/>
            <person name="Cusick C."/>
            <person name="Young S."/>
            <person name="Neafsey D."/>
            <person name="Nusbaum C."/>
            <person name="Birren B."/>
        </authorList>
    </citation>
    <scope>NUCLEOTIDE SEQUENCE [LARGE SCALE GENOMIC DNA]</scope>
    <source>
        <strain evidence="3 4">DIV1094</strain>
    </source>
</reference>
<dbReference type="Proteomes" id="UP000664360">
    <property type="component" value="Chromosome"/>
</dbReference>
<name>A0ABZ2SUU4_9ENTE</name>
<evidence type="ECO:0008006" key="5">
    <source>
        <dbReference type="Google" id="ProtNLM"/>
    </source>
</evidence>
<protein>
    <recommendedName>
        <fullName evidence="5">Holin</fullName>
    </recommendedName>
</protein>
<keyword evidence="2" id="KW-1133">Transmembrane helix</keyword>
<keyword evidence="2" id="KW-0472">Membrane</keyword>
<keyword evidence="1" id="KW-0175">Coiled coil</keyword>
<proteinExistence type="predicted"/>